<protein>
    <recommendedName>
        <fullName evidence="3">Acetyltransferase (GNAT) domain-containing protein</fullName>
    </recommendedName>
</protein>
<evidence type="ECO:0000313" key="2">
    <source>
        <dbReference type="Proteomes" id="UP001375382"/>
    </source>
</evidence>
<comment type="caution">
    <text evidence="1">The sequence shown here is derived from an EMBL/GenBank/DDBJ whole genome shotgun (WGS) entry which is preliminary data.</text>
</comment>
<name>A0ABU8C9B0_9GAMM</name>
<proteinExistence type="predicted"/>
<organism evidence="1 2">
    <name type="scientific">Rheinheimera muenzenbergensis</name>
    <dbReference type="NCBI Taxonomy" id="1193628"/>
    <lineage>
        <taxon>Bacteria</taxon>
        <taxon>Pseudomonadati</taxon>
        <taxon>Pseudomonadota</taxon>
        <taxon>Gammaproteobacteria</taxon>
        <taxon>Chromatiales</taxon>
        <taxon>Chromatiaceae</taxon>
        <taxon>Rheinheimera</taxon>
    </lineage>
</organism>
<keyword evidence="2" id="KW-1185">Reference proteome</keyword>
<evidence type="ECO:0000313" key="1">
    <source>
        <dbReference type="EMBL" id="MEH8018463.1"/>
    </source>
</evidence>
<sequence length="237" mass="26823">MQRYQLDKISSKNWLTATETEQIIALIAASFNGVDSRQYFNRYFANPDHYQRRVRLFYQGNTLQGYCLLTFRKDTNNSIVMGASAAFTPGYRGNNSTFGFSFAAAIRTWLRHPNHKVYYLDTMLSPAMYRAMGKKVAFIYPNPGMSQADIAMYHALVPNAEASTWQNLHCLKTVGRATNYTGDDIARLKASNKAEIAFYCQLNPNFAQGTALMVLIPVNLKQLLCTGVKWLKGLVKQ</sequence>
<dbReference type="RefSeq" id="WP_335736870.1">
    <property type="nucleotide sequence ID" value="NZ_JALAAR010000013.1"/>
</dbReference>
<reference evidence="1 2" key="1">
    <citation type="journal article" date="2023" name="Ecotoxicol. Environ. Saf.">
        <title>Mercury remediation potential of mercury-resistant strain Rheinheimera metallidurans sp. nov. isolated from a municipal waste dumping site.</title>
        <authorList>
            <person name="Yadav V."/>
            <person name="Manjhi A."/>
            <person name="Vadakedath N."/>
        </authorList>
    </citation>
    <scope>NUCLEOTIDE SEQUENCE [LARGE SCALE GENOMIC DNA]</scope>
    <source>
        <strain evidence="1 2">E-49</strain>
    </source>
</reference>
<accession>A0ABU8C9B0</accession>
<dbReference type="Proteomes" id="UP001375382">
    <property type="component" value="Unassembled WGS sequence"/>
</dbReference>
<dbReference type="EMBL" id="JALAAR010000013">
    <property type="protein sequence ID" value="MEH8018463.1"/>
    <property type="molecule type" value="Genomic_DNA"/>
</dbReference>
<evidence type="ECO:0008006" key="3">
    <source>
        <dbReference type="Google" id="ProtNLM"/>
    </source>
</evidence>
<gene>
    <name evidence="1" type="ORF">MN202_14570</name>
</gene>